<dbReference type="EMBL" id="BJZR01000084">
    <property type="protein sequence ID" value="GEO93103.1"/>
    <property type="molecule type" value="Genomic_DNA"/>
</dbReference>
<evidence type="ECO:0000259" key="2">
    <source>
        <dbReference type="SMART" id="SM00419"/>
    </source>
</evidence>
<comment type="caution">
    <text evidence="3">The sequence shown here is derived from an EMBL/GenBank/DDBJ whole genome shotgun (WGS) entry which is preliminary data.</text>
</comment>
<dbReference type="Gene3D" id="1.10.10.10">
    <property type="entry name" value="Winged helix-like DNA-binding domain superfamily/Winged helix DNA-binding domain"/>
    <property type="match status" value="1"/>
</dbReference>
<organism evidence="3 4">
    <name type="scientific">Kocuria flava</name>
    <dbReference type="NCBI Taxonomy" id="446860"/>
    <lineage>
        <taxon>Bacteria</taxon>
        <taxon>Bacillati</taxon>
        <taxon>Actinomycetota</taxon>
        <taxon>Actinomycetes</taxon>
        <taxon>Micrococcales</taxon>
        <taxon>Micrococcaceae</taxon>
        <taxon>Kocuria</taxon>
    </lineage>
</organism>
<dbReference type="CDD" id="cd00092">
    <property type="entry name" value="HTH_CRP"/>
    <property type="match status" value="1"/>
</dbReference>
<name>A0ABQ0X8N7_9MICC</name>
<accession>A0ABQ0X8N7</accession>
<dbReference type="SMART" id="SM00419">
    <property type="entry name" value="HTH_CRP"/>
    <property type="match status" value="1"/>
</dbReference>
<gene>
    <name evidence="3" type="ORF">KFL01_24090</name>
</gene>
<reference evidence="3 4" key="1">
    <citation type="submission" date="2019-07" db="EMBL/GenBank/DDBJ databases">
        <title>Whole genome shotgun sequence of Kocuria flava NBRC 107626.</title>
        <authorList>
            <person name="Hosoyama A."/>
            <person name="Uohara A."/>
            <person name="Ohji S."/>
            <person name="Ichikawa N."/>
        </authorList>
    </citation>
    <scope>NUCLEOTIDE SEQUENCE [LARGE SCALE GENOMIC DNA]</scope>
    <source>
        <strain evidence="3 4">NBRC 107626</strain>
    </source>
</reference>
<evidence type="ECO:0000256" key="1">
    <source>
        <dbReference type="SAM" id="MobiDB-lite"/>
    </source>
</evidence>
<feature type="domain" description="HTH crp-type" evidence="2">
    <location>
        <begin position="32"/>
        <end position="79"/>
    </location>
</feature>
<feature type="compositionally biased region" description="Low complexity" evidence="1">
    <location>
        <begin position="166"/>
        <end position="177"/>
    </location>
</feature>
<sequence>MSAMDSEHVWDVPGLNLQEKGLLVFITTKANRRDGMRMWWSQAQIAEQTGCSRETVKRVLRTLERRGFISREPRYFEADGGGTYRGADFITVHLHRMLEATAQADSEPKGGGVPQTGGGVPQTPPPGLSDPTPGSHRPEGWGLTDLAEPGNLTQEGTQEENPGIEPASASPGPAGASRDGGEDQQLPGQTDVLDEVDYEGQDDPGPMTLEDERKRQMDALAALMGGRAA</sequence>
<dbReference type="InterPro" id="IPR036390">
    <property type="entry name" value="WH_DNA-bd_sf"/>
</dbReference>
<feature type="compositionally biased region" description="Gly residues" evidence="1">
    <location>
        <begin position="109"/>
        <end position="120"/>
    </location>
</feature>
<dbReference type="InterPro" id="IPR012318">
    <property type="entry name" value="HTH_CRP"/>
</dbReference>
<dbReference type="Pfam" id="PF13730">
    <property type="entry name" value="HTH_36"/>
    <property type="match status" value="1"/>
</dbReference>
<protein>
    <recommendedName>
        <fullName evidence="2">HTH crp-type domain-containing protein</fullName>
    </recommendedName>
</protein>
<evidence type="ECO:0000313" key="4">
    <source>
        <dbReference type="Proteomes" id="UP000321155"/>
    </source>
</evidence>
<keyword evidence="4" id="KW-1185">Reference proteome</keyword>
<dbReference type="SUPFAM" id="SSF46785">
    <property type="entry name" value="Winged helix' DNA-binding domain"/>
    <property type="match status" value="1"/>
</dbReference>
<dbReference type="InterPro" id="IPR036388">
    <property type="entry name" value="WH-like_DNA-bd_sf"/>
</dbReference>
<proteinExistence type="predicted"/>
<evidence type="ECO:0000313" key="3">
    <source>
        <dbReference type="EMBL" id="GEO93103.1"/>
    </source>
</evidence>
<feature type="region of interest" description="Disordered" evidence="1">
    <location>
        <begin position="103"/>
        <end position="216"/>
    </location>
</feature>
<dbReference type="RefSeq" id="WP_083529103.1">
    <property type="nucleotide sequence ID" value="NZ_BJZR01000084.1"/>
</dbReference>
<feature type="compositionally biased region" description="Polar residues" evidence="1">
    <location>
        <begin position="151"/>
        <end position="160"/>
    </location>
</feature>
<feature type="compositionally biased region" description="Acidic residues" evidence="1">
    <location>
        <begin position="192"/>
        <end position="202"/>
    </location>
</feature>
<dbReference type="Proteomes" id="UP000321155">
    <property type="component" value="Unassembled WGS sequence"/>
</dbReference>